<sequence>MKKLRAAMQIHAEASVHGTEVLSKLGAGITVVTPLPELLLY</sequence>
<dbReference type="Proteomes" id="UP000028782">
    <property type="component" value="Chromosome"/>
</dbReference>
<dbReference type="HOGENOM" id="CLU_3268586_0_0_4"/>
<dbReference type="AlphaFoldDB" id="A0A076PTS2"/>
<dbReference type="RefSeq" id="WP_268746911.1">
    <property type="nucleotide sequence ID" value="NZ_CP006704.1"/>
</dbReference>
<reference evidence="1 2" key="1">
    <citation type="journal article" date="2014" name="Genome Announc.">
        <title>Complete Genome Sequence of Polychlorinated Biphenyl Degrader Comamonas testosteroni TK102 (NBRC 109938).</title>
        <authorList>
            <person name="Fukuda K."/>
            <person name="Hosoyama A."/>
            <person name="Tsuchikane K."/>
            <person name="Ohji S."/>
            <person name="Yamazoe A."/>
            <person name="Fujita N."/>
            <person name="Shintani M."/>
            <person name="Kimbara K."/>
        </authorList>
    </citation>
    <scope>NUCLEOTIDE SEQUENCE [LARGE SCALE GENOMIC DNA]</scope>
    <source>
        <strain evidence="1">TK102</strain>
    </source>
</reference>
<evidence type="ECO:0000313" key="1">
    <source>
        <dbReference type="EMBL" id="AIJ47095.1"/>
    </source>
</evidence>
<dbReference type="EMBL" id="CP006704">
    <property type="protein sequence ID" value="AIJ47095.1"/>
    <property type="molecule type" value="Genomic_DNA"/>
</dbReference>
<dbReference type="KEGG" id="ctes:O987_14920"/>
<protein>
    <submittedName>
        <fullName evidence="1">Uncharacterized protein</fullName>
    </submittedName>
</protein>
<evidence type="ECO:0000313" key="2">
    <source>
        <dbReference type="Proteomes" id="UP000028782"/>
    </source>
</evidence>
<organism evidence="1 2">
    <name type="scientific">Comamonas testosteroni TK102</name>
    <dbReference type="NCBI Taxonomy" id="1392005"/>
    <lineage>
        <taxon>Bacteria</taxon>
        <taxon>Pseudomonadati</taxon>
        <taxon>Pseudomonadota</taxon>
        <taxon>Betaproteobacteria</taxon>
        <taxon>Burkholderiales</taxon>
        <taxon>Comamonadaceae</taxon>
        <taxon>Comamonas</taxon>
    </lineage>
</organism>
<accession>A0A076PTS2</accession>
<name>A0A076PTS2_COMTE</name>
<gene>
    <name evidence="1" type="ORF">O987_14920</name>
</gene>
<proteinExistence type="predicted"/>